<gene>
    <name evidence="7" type="ORF">SAMN04488503_1945</name>
</gene>
<dbReference type="AlphaFoldDB" id="A0A239AAL2"/>
<evidence type="ECO:0000256" key="2">
    <source>
        <dbReference type="ARBA" id="ARBA00022670"/>
    </source>
</evidence>
<accession>A0A239AAL2</accession>
<dbReference type="InterPro" id="IPR047272">
    <property type="entry name" value="S49_SppA_C"/>
</dbReference>
<dbReference type="EMBL" id="FZOC01000003">
    <property type="protein sequence ID" value="SNR92371.1"/>
    <property type="molecule type" value="Genomic_DNA"/>
</dbReference>
<proteinExistence type="inferred from homology"/>
<dbReference type="GO" id="GO:0008236">
    <property type="term" value="F:serine-type peptidase activity"/>
    <property type="evidence" value="ECO:0007669"/>
    <property type="project" value="UniProtKB-KW"/>
</dbReference>
<keyword evidence="5" id="KW-1133">Transmembrane helix</keyword>
<dbReference type="NCBIfam" id="TIGR00706">
    <property type="entry name" value="SppA_dom"/>
    <property type="match status" value="1"/>
</dbReference>
<keyword evidence="2" id="KW-0645">Protease</keyword>
<dbReference type="PANTHER" id="PTHR42987">
    <property type="entry name" value="PEPTIDASE S49"/>
    <property type="match status" value="1"/>
</dbReference>
<dbReference type="SUPFAM" id="SSF52096">
    <property type="entry name" value="ClpP/crotonase"/>
    <property type="match status" value="1"/>
</dbReference>
<dbReference type="Gene3D" id="3.90.226.10">
    <property type="entry name" value="2-enoyl-CoA Hydratase, Chain A, domain 1"/>
    <property type="match status" value="2"/>
</dbReference>
<dbReference type="Proteomes" id="UP000198324">
    <property type="component" value="Unassembled WGS sequence"/>
</dbReference>
<dbReference type="CDD" id="cd07023">
    <property type="entry name" value="S49_Sppa_N_C"/>
    <property type="match status" value="1"/>
</dbReference>
<reference evidence="7 8" key="1">
    <citation type="submission" date="2017-06" db="EMBL/GenBank/DDBJ databases">
        <authorList>
            <person name="Kim H.J."/>
            <person name="Triplett B.A."/>
        </authorList>
    </citation>
    <scope>NUCLEOTIDE SEQUENCE [LARGE SCALE GENOMIC DNA]</scope>
    <source>
        <strain evidence="7 8">DSM 13116</strain>
    </source>
</reference>
<name>A0A239AAL2_9BACT</name>
<dbReference type="InterPro" id="IPR002142">
    <property type="entry name" value="Peptidase_S49"/>
</dbReference>
<evidence type="ECO:0000259" key="6">
    <source>
        <dbReference type="Pfam" id="PF01343"/>
    </source>
</evidence>
<evidence type="ECO:0000256" key="1">
    <source>
        <dbReference type="ARBA" id="ARBA00008683"/>
    </source>
</evidence>
<dbReference type="PANTHER" id="PTHR42987:SF7">
    <property type="entry name" value="SIGNAL PEPTIDE PEPTIDASE SPPA-RELATED"/>
    <property type="match status" value="1"/>
</dbReference>
<dbReference type="InterPro" id="IPR004635">
    <property type="entry name" value="Pept_S49_SppA"/>
</dbReference>
<keyword evidence="5" id="KW-0812">Transmembrane</keyword>
<evidence type="ECO:0000313" key="7">
    <source>
        <dbReference type="EMBL" id="SNR92371.1"/>
    </source>
</evidence>
<dbReference type="InterPro" id="IPR029045">
    <property type="entry name" value="ClpP/crotonase-like_dom_sf"/>
</dbReference>
<protein>
    <submittedName>
        <fullName evidence="7">Signal peptide peptidase A. Serine peptidase. MEROPS family S49</fullName>
    </submittedName>
</protein>
<keyword evidence="8" id="KW-1185">Reference proteome</keyword>
<dbReference type="RefSeq" id="WP_089274137.1">
    <property type="nucleotide sequence ID" value="NZ_FZOC01000003.1"/>
</dbReference>
<dbReference type="OrthoDB" id="9764363at2"/>
<evidence type="ECO:0000256" key="5">
    <source>
        <dbReference type="SAM" id="Phobius"/>
    </source>
</evidence>
<evidence type="ECO:0000313" key="8">
    <source>
        <dbReference type="Proteomes" id="UP000198324"/>
    </source>
</evidence>
<evidence type="ECO:0000256" key="4">
    <source>
        <dbReference type="ARBA" id="ARBA00022825"/>
    </source>
</evidence>
<dbReference type="Pfam" id="PF01343">
    <property type="entry name" value="Peptidase_S49"/>
    <property type="match status" value="1"/>
</dbReference>
<feature type="transmembrane region" description="Helical" evidence="5">
    <location>
        <begin position="18"/>
        <end position="39"/>
    </location>
</feature>
<keyword evidence="4" id="KW-0720">Serine protease</keyword>
<keyword evidence="5" id="KW-0472">Membrane</keyword>
<organism evidence="7 8">
    <name type="scientific">Humidesulfovibrio mexicanus</name>
    <dbReference type="NCBI Taxonomy" id="147047"/>
    <lineage>
        <taxon>Bacteria</taxon>
        <taxon>Pseudomonadati</taxon>
        <taxon>Thermodesulfobacteriota</taxon>
        <taxon>Desulfovibrionia</taxon>
        <taxon>Desulfovibrionales</taxon>
        <taxon>Desulfovibrionaceae</taxon>
        <taxon>Humidesulfovibrio</taxon>
    </lineage>
</organism>
<evidence type="ECO:0000256" key="3">
    <source>
        <dbReference type="ARBA" id="ARBA00022801"/>
    </source>
</evidence>
<feature type="domain" description="Peptidase S49" evidence="6">
    <location>
        <begin position="108"/>
        <end position="259"/>
    </location>
</feature>
<keyword evidence="3" id="KW-0378">Hydrolase</keyword>
<sequence>MARNPETSSTKFSEQHPLLFGVFLIILAVALFTGAMAFFRGLGGKSKPLSGDKIGLCKIEGMITDAREVTDFLAELRHDESVKGVLLRIDSPGGSVAPSQELYQAVRALSKVKPVVVSMGTAAASGGYYAAAPATLIVANPGSITGSIGVRAEYVNLQGLLDKLGLKTDLLASGRLKAAGSPTQPLTPEQRAYLMALIMDLHKQFVSDIAAARGMSEDAVAKLADGRAMTGRQALELKLVDKLGGQELAMETLRDMVKLDAKASIIEGPEKDLPLLPRLLGASLSAMAQAMLGQDAARSSATPGGLLIEYRQ</sequence>
<comment type="similarity">
    <text evidence="1">Belongs to the peptidase S49 family.</text>
</comment>
<dbReference type="GO" id="GO:0006508">
    <property type="term" value="P:proteolysis"/>
    <property type="evidence" value="ECO:0007669"/>
    <property type="project" value="UniProtKB-KW"/>
</dbReference>